<evidence type="ECO:0000313" key="2">
    <source>
        <dbReference type="EMBL" id="CAG8654773.1"/>
    </source>
</evidence>
<keyword evidence="3" id="KW-1185">Reference proteome</keyword>
<comment type="caution">
    <text evidence="2">The sequence shown here is derived from an EMBL/GenBank/DDBJ whole genome shotgun (WGS) entry which is preliminary data.</text>
</comment>
<protein>
    <submittedName>
        <fullName evidence="2">10962_t:CDS:1</fullName>
    </submittedName>
</protein>
<evidence type="ECO:0000313" key="3">
    <source>
        <dbReference type="Proteomes" id="UP000789739"/>
    </source>
</evidence>
<sequence length="66" mass="7498">QLVADTIGEDTRRIVARGGHDRRELPIAGRPMRWARDLFPESDTQEEEERLFSPVESIPDEGGYSS</sequence>
<dbReference type="AlphaFoldDB" id="A0A9N9DVU7"/>
<evidence type="ECO:0000256" key="1">
    <source>
        <dbReference type="SAM" id="MobiDB-lite"/>
    </source>
</evidence>
<accession>A0A9N9DVU7</accession>
<feature type="non-terminal residue" evidence="2">
    <location>
        <position position="1"/>
    </location>
</feature>
<dbReference type="Proteomes" id="UP000789739">
    <property type="component" value="Unassembled WGS sequence"/>
</dbReference>
<feature type="region of interest" description="Disordered" evidence="1">
    <location>
        <begin position="38"/>
        <end position="66"/>
    </location>
</feature>
<proteinExistence type="predicted"/>
<gene>
    <name evidence="2" type="ORF">PBRASI_LOCUS10453</name>
</gene>
<name>A0A9N9DVU7_9GLOM</name>
<organism evidence="2 3">
    <name type="scientific">Paraglomus brasilianum</name>
    <dbReference type="NCBI Taxonomy" id="144538"/>
    <lineage>
        <taxon>Eukaryota</taxon>
        <taxon>Fungi</taxon>
        <taxon>Fungi incertae sedis</taxon>
        <taxon>Mucoromycota</taxon>
        <taxon>Glomeromycotina</taxon>
        <taxon>Glomeromycetes</taxon>
        <taxon>Paraglomerales</taxon>
        <taxon>Paraglomeraceae</taxon>
        <taxon>Paraglomus</taxon>
    </lineage>
</organism>
<dbReference type="EMBL" id="CAJVPI010003136">
    <property type="protein sequence ID" value="CAG8654773.1"/>
    <property type="molecule type" value="Genomic_DNA"/>
</dbReference>
<reference evidence="2" key="1">
    <citation type="submission" date="2021-06" db="EMBL/GenBank/DDBJ databases">
        <authorList>
            <person name="Kallberg Y."/>
            <person name="Tangrot J."/>
            <person name="Rosling A."/>
        </authorList>
    </citation>
    <scope>NUCLEOTIDE SEQUENCE</scope>
    <source>
        <strain evidence="2">BR232B</strain>
    </source>
</reference>